<proteinExistence type="predicted"/>
<comment type="caution">
    <text evidence="3">The sequence shown here is derived from an EMBL/GenBank/DDBJ whole genome shotgun (WGS) entry which is preliminary data.</text>
</comment>
<evidence type="ECO:0000256" key="1">
    <source>
        <dbReference type="SAM" id="MobiDB-lite"/>
    </source>
</evidence>
<feature type="region of interest" description="Disordered" evidence="1">
    <location>
        <begin position="186"/>
        <end position="221"/>
    </location>
</feature>
<dbReference type="EMBL" id="QGKY02002305">
    <property type="protein sequence ID" value="KAF2530731.1"/>
    <property type="molecule type" value="Genomic_DNA"/>
</dbReference>
<sequence>MRWFTMLLLMCLASLSQTQTLLKYTEIPVMGVDYGCKVIQRMLIWHVSYDFVHLEMLGTEWTQQLMQIWSGYFDQGNYMDTSQMWSLWKLMLTQLFVLRYSRAVSLWDFQDVAIVGSLIVFTILTLPNLLSWVENATEKGGNRYHSYRTNHRGDNGGLRHMSSRFDRSRGYNAEENPRFPREVRRGMSPRVGAAVEAREEGEIPQQEKRQTTRNDQEKTRESVVDPTIILTTVQKVTLESQNVENGLDVINDLLEEGNNEVVDDNMVLDENQSNVLGIVEGSDDGFLNLSDGEVEKKTVVRKGLFKQTAVAGASSKARNIQAIISTRKRATNNTKPATRQGEGAKHHEEKGPSNPKPTSSKS</sequence>
<accession>A0A8S9FCE3</accession>
<gene>
    <name evidence="3" type="ORF">F2Q70_00029512</name>
</gene>
<feature type="compositionally biased region" description="Basic and acidic residues" evidence="1">
    <location>
        <begin position="342"/>
        <end position="351"/>
    </location>
</feature>
<feature type="region of interest" description="Disordered" evidence="1">
    <location>
        <begin position="144"/>
        <end position="163"/>
    </location>
</feature>
<feature type="region of interest" description="Disordered" evidence="1">
    <location>
        <begin position="325"/>
        <end position="362"/>
    </location>
</feature>
<evidence type="ECO:0000313" key="3">
    <source>
        <dbReference type="EMBL" id="KAF2530731.1"/>
    </source>
</evidence>
<reference evidence="3" key="1">
    <citation type="submission" date="2019-12" db="EMBL/GenBank/DDBJ databases">
        <title>Genome sequencing and annotation of Brassica cretica.</title>
        <authorList>
            <person name="Studholme D.J."/>
            <person name="Sarris P.F."/>
        </authorList>
    </citation>
    <scope>NUCLEOTIDE SEQUENCE</scope>
    <source>
        <strain evidence="3">PFS-102/07</strain>
        <tissue evidence="3">Leaf</tissue>
    </source>
</reference>
<keyword evidence="2" id="KW-0732">Signal</keyword>
<organism evidence="3">
    <name type="scientific">Brassica cretica</name>
    <name type="common">Mustard</name>
    <dbReference type="NCBI Taxonomy" id="69181"/>
    <lineage>
        <taxon>Eukaryota</taxon>
        <taxon>Viridiplantae</taxon>
        <taxon>Streptophyta</taxon>
        <taxon>Embryophyta</taxon>
        <taxon>Tracheophyta</taxon>
        <taxon>Spermatophyta</taxon>
        <taxon>Magnoliopsida</taxon>
        <taxon>eudicotyledons</taxon>
        <taxon>Gunneridae</taxon>
        <taxon>Pentapetalae</taxon>
        <taxon>rosids</taxon>
        <taxon>malvids</taxon>
        <taxon>Brassicales</taxon>
        <taxon>Brassicaceae</taxon>
        <taxon>Brassiceae</taxon>
        <taxon>Brassica</taxon>
    </lineage>
</organism>
<dbReference type="AlphaFoldDB" id="A0A8S9FCE3"/>
<evidence type="ECO:0000256" key="2">
    <source>
        <dbReference type="SAM" id="SignalP"/>
    </source>
</evidence>
<feature type="signal peptide" evidence="2">
    <location>
        <begin position="1"/>
        <end position="18"/>
    </location>
</feature>
<protein>
    <submittedName>
        <fullName evidence="3">Uncharacterized protein</fullName>
    </submittedName>
</protein>
<feature type="compositionally biased region" description="Basic and acidic residues" evidence="1">
    <location>
        <begin position="196"/>
        <end position="221"/>
    </location>
</feature>
<feature type="chain" id="PRO_5035836349" evidence="2">
    <location>
        <begin position="19"/>
        <end position="362"/>
    </location>
</feature>
<name>A0A8S9FCE3_BRACR</name>